<reference evidence="1" key="1">
    <citation type="submission" date="2013-08" db="EMBL/GenBank/DDBJ databases">
        <authorList>
            <person name="Mendez C."/>
            <person name="Richter M."/>
            <person name="Ferrer M."/>
            <person name="Sanchez J."/>
        </authorList>
    </citation>
    <scope>NUCLEOTIDE SEQUENCE</scope>
</reference>
<name>T0YB53_9ZZZZ</name>
<dbReference type="EMBL" id="AUZY01012602">
    <property type="protein sequence ID" value="EQD29027.1"/>
    <property type="molecule type" value="Genomic_DNA"/>
</dbReference>
<organism evidence="1">
    <name type="scientific">mine drainage metagenome</name>
    <dbReference type="NCBI Taxonomy" id="410659"/>
    <lineage>
        <taxon>unclassified sequences</taxon>
        <taxon>metagenomes</taxon>
        <taxon>ecological metagenomes</taxon>
    </lineage>
</organism>
<comment type="caution">
    <text evidence="1">The sequence shown here is derived from an EMBL/GenBank/DDBJ whole genome shotgun (WGS) entry which is preliminary data.</text>
</comment>
<gene>
    <name evidence="1" type="ORF">B1B_18794</name>
</gene>
<sequence>LRRMLGAPTSDFGPWNREVQALEIMAYASCYSPDASAPGAFDLPFDLETGELRPEVWARWLAWDPVRMARTDRYREALRRLAYLYVDGGGADEYGLDVGARVFAAAARRGGAVVDFEEFPGVHADSVPRYDVMIPRLLRALAADGSR</sequence>
<feature type="non-terminal residue" evidence="1">
    <location>
        <position position="1"/>
    </location>
</feature>
<proteinExistence type="predicted"/>
<evidence type="ECO:0000313" key="1">
    <source>
        <dbReference type="EMBL" id="EQD29027.1"/>
    </source>
</evidence>
<dbReference type="Gene3D" id="3.40.50.1820">
    <property type="entry name" value="alpha/beta hydrolase"/>
    <property type="match status" value="1"/>
</dbReference>
<dbReference type="InterPro" id="IPR029058">
    <property type="entry name" value="AB_hydrolase_fold"/>
</dbReference>
<protein>
    <submittedName>
        <fullName evidence="1">Esterase</fullName>
    </submittedName>
</protein>
<reference evidence="1" key="2">
    <citation type="journal article" date="2014" name="ISME J.">
        <title>Microbial stratification in low pH oxic and suboxic macroscopic growths along an acid mine drainage.</title>
        <authorList>
            <person name="Mendez-Garcia C."/>
            <person name="Mesa V."/>
            <person name="Sprenger R.R."/>
            <person name="Richter M."/>
            <person name="Diez M.S."/>
            <person name="Solano J."/>
            <person name="Bargiela R."/>
            <person name="Golyshina O.V."/>
            <person name="Manteca A."/>
            <person name="Ramos J.L."/>
            <person name="Gallego J.R."/>
            <person name="Llorente I."/>
            <person name="Martins Dos Santos V.A."/>
            <person name="Jensen O.N."/>
            <person name="Pelaez A.I."/>
            <person name="Sanchez J."/>
            <person name="Ferrer M."/>
        </authorList>
    </citation>
    <scope>NUCLEOTIDE SEQUENCE</scope>
</reference>
<accession>T0YB53</accession>
<dbReference type="SUPFAM" id="SSF53474">
    <property type="entry name" value="alpha/beta-Hydrolases"/>
    <property type="match status" value="1"/>
</dbReference>
<dbReference type="AlphaFoldDB" id="T0YB53"/>